<evidence type="ECO:0000256" key="1">
    <source>
        <dbReference type="SAM" id="Phobius"/>
    </source>
</evidence>
<dbReference type="AlphaFoldDB" id="A0AAE0L719"/>
<feature type="transmembrane region" description="Helical" evidence="1">
    <location>
        <begin position="12"/>
        <end position="36"/>
    </location>
</feature>
<dbReference type="EMBL" id="LGRX02007910">
    <property type="protein sequence ID" value="KAK3274144.1"/>
    <property type="molecule type" value="Genomic_DNA"/>
</dbReference>
<comment type="caution">
    <text evidence="2">The sequence shown here is derived from an EMBL/GenBank/DDBJ whole genome shotgun (WGS) entry which is preliminary data.</text>
</comment>
<name>A0AAE0L719_9CHLO</name>
<evidence type="ECO:0000313" key="3">
    <source>
        <dbReference type="Proteomes" id="UP001190700"/>
    </source>
</evidence>
<feature type="transmembrane region" description="Helical" evidence="1">
    <location>
        <begin position="84"/>
        <end position="104"/>
    </location>
</feature>
<sequence length="269" mass="28367">LRYGVSLAWSALIGLGLTLLEVPTSVLVVVLAAMLLPVPPVVAQYAISSTGNVALAAQHRPACIWQGGGGDEHAYHGYGVRTGWAALASVALSWLVISPLVAAAQLPHTFAVPGVAALSSVVVIAGSVVLSQWLSPMRMRYTGGMPPEAPAVLPLKPGQPPGGEGAAEVNPGIASASLVTGNRKSVRAKRRHCKEWWRPAQYALPVRSHKRLLASATILENTPPGCHGSQVRSERRVRVPAAETIQRSWNAAARVPMGQVRVRWGIAPL</sequence>
<organism evidence="2 3">
    <name type="scientific">Cymbomonas tetramitiformis</name>
    <dbReference type="NCBI Taxonomy" id="36881"/>
    <lineage>
        <taxon>Eukaryota</taxon>
        <taxon>Viridiplantae</taxon>
        <taxon>Chlorophyta</taxon>
        <taxon>Pyramimonadophyceae</taxon>
        <taxon>Pyramimonadales</taxon>
        <taxon>Pyramimonadaceae</taxon>
        <taxon>Cymbomonas</taxon>
    </lineage>
</organism>
<feature type="non-terminal residue" evidence="2">
    <location>
        <position position="1"/>
    </location>
</feature>
<proteinExistence type="predicted"/>
<keyword evidence="1" id="KW-1133">Transmembrane helix</keyword>
<feature type="transmembrane region" description="Helical" evidence="1">
    <location>
        <begin position="110"/>
        <end position="130"/>
    </location>
</feature>
<gene>
    <name evidence="2" type="ORF">CYMTET_17661</name>
</gene>
<keyword evidence="1" id="KW-0472">Membrane</keyword>
<protein>
    <submittedName>
        <fullName evidence="2">Uncharacterized protein</fullName>
    </submittedName>
</protein>
<dbReference type="Proteomes" id="UP001190700">
    <property type="component" value="Unassembled WGS sequence"/>
</dbReference>
<keyword evidence="1" id="KW-0812">Transmembrane</keyword>
<reference evidence="2 3" key="1">
    <citation type="journal article" date="2015" name="Genome Biol. Evol.">
        <title>Comparative Genomics of a Bacterivorous Green Alga Reveals Evolutionary Causalities and Consequences of Phago-Mixotrophic Mode of Nutrition.</title>
        <authorList>
            <person name="Burns J.A."/>
            <person name="Paasch A."/>
            <person name="Narechania A."/>
            <person name="Kim E."/>
        </authorList>
    </citation>
    <scope>NUCLEOTIDE SEQUENCE [LARGE SCALE GENOMIC DNA]</scope>
    <source>
        <strain evidence="2 3">PLY_AMNH</strain>
    </source>
</reference>
<evidence type="ECO:0000313" key="2">
    <source>
        <dbReference type="EMBL" id="KAK3274144.1"/>
    </source>
</evidence>
<keyword evidence="3" id="KW-1185">Reference proteome</keyword>
<accession>A0AAE0L719</accession>